<keyword evidence="2" id="KW-0732">Signal</keyword>
<organism evidence="5 6">
    <name type="scientific">Trinickia fusca</name>
    <dbReference type="NCBI Taxonomy" id="2419777"/>
    <lineage>
        <taxon>Bacteria</taxon>
        <taxon>Pseudomonadati</taxon>
        <taxon>Pseudomonadota</taxon>
        <taxon>Betaproteobacteria</taxon>
        <taxon>Burkholderiales</taxon>
        <taxon>Burkholderiaceae</taxon>
        <taxon>Trinickia</taxon>
    </lineage>
</organism>
<keyword evidence="2" id="KW-0472">Membrane</keyword>
<keyword evidence="3" id="KW-0175">Coiled coil</keyword>
<evidence type="ECO:0000256" key="4">
    <source>
        <dbReference type="SAM" id="MobiDB-lite"/>
    </source>
</evidence>
<keyword evidence="2" id="KW-1134">Transmembrane beta strand</keyword>
<dbReference type="SUPFAM" id="SSF56954">
    <property type="entry name" value="Outer membrane efflux proteins (OEP)"/>
    <property type="match status" value="1"/>
</dbReference>
<comment type="caution">
    <text evidence="5">The sequence shown here is derived from an EMBL/GenBank/DDBJ whole genome shotgun (WGS) entry which is preliminary data.</text>
</comment>
<dbReference type="GO" id="GO:0005886">
    <property type="term" value="C:plasma membrane"/>
    <property type="evidence" value="ECO:0007669"/>
    <property type="project" value="UniProtKB-SubCell"/>
</dbReference>
<evidence type="ECO:0000256" key="3">
    <source>
        <dbReference type="SAM" id="Coils"/>
    </source>
</evidence>
<reference evidence="5 6" key="1">
    <citation type="submission" date="2018-10" db="EMBL/GenBank/DDBJ databases">
        <title>Paraburkholderia sp. 7MK8-2, isolated from soil.</title>
        <authorList>
            <person name="Gao Z.-H."/>
            <person name="Qiu L.-H."/>
        </authorList>
    </citation>
    <scope>NUCLEOTIDE SEQUENCE [LARGE SCALE GENOMIC DNA]</scope>
    <source>
        <strain evidence="5 6">7MK8-2</strain>
    </source>
</reference>
<evidence type="ECO:0000313" key="6">
    <source>
        <dbReference type="Proteomes" id="UP000280434"/>
    </source>
</evidence>
<accession>A0A494XF77</accession>
<gene>
    <name evidence="5" type="ORF">D7S89_13535</name>
</gene>
<dbReference type="AlphaFoldDB" id="A0A494XF77"/>
<comment type="similarity">
    <text evidence="1 2">Belongs to the outer membrane factor (OMF) (TC 1.B.17) family.</text>
</comment>
<dbReference type="GO" id="GO:0015562">
    <property type="term" value="F:efflux transmembrane transporter activity"/>
    <property type="evidence" value="ECO:0007669"/>
    <property type="project" value="InterPro"/>
</dbReference>
<dbReference type="Gene3D" id="1.20.1600.10">
    <property type="entry name" value="Outer membrane efflux proteins (OEP)"/>
    <property type="match status" value="1"/>
</dbReference>
<dbReference type="InterPro" id="IPR010131">
    <property type="entry name" value="MdtP/NodT-like"/>
</dbReference>
<dbReference type="NCBIfam" id="TIGR01845">
    <property type="entry name" value="outer_NodT"/>
    <property type="match status" value="1"/>
</dbReference>
<name>A0A494XF77_9BURK</name>
<dbReference type="Gene3D" id="2.20.200.10">
    <property type="entry name" value="Outer membrane efflux proteins (OEP)"/>
    <property type="match status" value="1"/>
</dbReference>
<dbReference type="InterPro" id="IPR003423">
    <property type="entry name" value="OMP_efflux"/>
</dbReference>
<dbReference type="PANTHER" id="PTHR30203:SF33">
    <property type="entry name" value="BLR4455 PROTEIN"/>
    <property type="match status" value="1"/>
</dbReference>
<feature type="coiled-coil region" evidence="3">
    <location>
        <begin position="413"/>
        <end position="440"/>
    </location>
</feature>
<dbReference type="EMBL" id="RBZV01000004">
    <property type="protein sequence ID" value="RKP48331.1"/>
    <property type="molecule type" value="Genomic_DNA"/>
</dbReference>
<dbReference type="Proteomes" id="UP000280434">
    <property type="component" value="Unassembled WGS sequence"/>
</dbReference>
<dbReference type="OrthoDB" id="9770517at2"/>
<feature type="chain" id="PRO_5040535325" evidence="2">
    <location>
        <begin position="40"/>
        <end position="520"/>
    </location>
</feature>
<keyword evidence="2" id="KW-0449">Lipoprotein</keyword>
<dbReference type="Pfam" id="PF02321">
    <property type="entry name" value="OEP"/>
    <property type="match status" value="2"/>
</dbReference>
<evidence type="ECO:0000256" key="2">
    <source>
        <dbReference type="RuleBase" id="RU362097"/>
    </source>
</evidence>
<proteinExistence type="inferred from homology"/>
<keyword evidence="2" id="KW-0812">Transmembrane</keyword>
<dbReference type="PANTHER" id="PTHR30203">
    <property type="entry name" value="OUTER MEMBRANE CATION EFFLUX PROTEIN"/>
    <property type="match status" value="1"/>
</dbReference>
<comment type="subcellular location">
    <subcellularLocation>
        <location evidence="2">Cell membrane</location>
        <topology evidence="2">Lipid-anchor</topology>
    </subcellularLocation>
</comment>
<feature type="region of interest" description="Disordered" evidence="4">
    <location>
        <begin position="501"/>
        <end position="520"/>
    </location>
</feature>
<keyword evidence="6" id="KW-1185">Reference proteome</keyword>
<evidence type="ECO:0000313" key="5">
    <source>
        <dbReference type="EMBL" id="RKP48331.1"/>
    </source>
</evidence>
<protein>
    <submittedName>
        <fullName evidence="5">Efflux transporter outer membrane subunit</fullName>
    </submittedName>
</protein>
<keyword evidence="2" id="KW-0564">Palmitate</keyword>
<feature type="signal peptide" evidence="2">
    <location>
        <begin position="1"/>
        <end position="39"/>
    </location>
</feature>
<evidence type="ECO:0000256" key="1">
    <source>
        <dbReference type="ARBA" id="ARBA00007613"/>
    </source>
</evidence>
<sequence>MDNNVRGVPRRLPRACLSRVPLGRSLVAFACSVALGACAVGPDFKAPAAPSVTSVTEQPMPTQTMATPVAGGEPQQFKARLALDSHWWTQYGSPELDRLVDGALTNSPTIDSAQAALRDAQQQLNAQRGALFPSVSGSLGASREKINGASQGFPGPFNFLFTLYNASVNLSYNFDVFGGVRRGIEADEAARDAQREELQATYQTLAANVVTAAVLEASLRAQIDATHDLVASAQHEVELARKQFELGGSPRSDVLQAESNLASVEATVPPLQQQLAEARSQLAVYVGKLPGEYGEQPLDLAALRLPPDIPVMVPSEVVRQRPDIRRAQAQLHQASARVGVATANMFPQIGITGSFGDSAETLGSLLKSNVFSLAGNLTQPLFQGGTLNAKRRAAIAEYDQSYAQYRQTVLLAFKNVADTLRALEHDAQTLNAQYRAQTAAADSLHLIEQRFGLGGANNLDLLIAQQQYQRSRIAYVQAQAARYQDTAALFLALGGDWSSPAEDAMQTAPRAQTQTQTQTH</sequence>